<dbReference type="AlphaFoldDB" id="A0A151IDV1"/>
<name>A0A151IDV1_9HYME</name>
<evidence type="ECO:0000313" key="2">
    <source>
        <dbReference type="Proteomes" id="UP000078542"/>
    </source>
</evidence>
<sequence>MAEAYLAWDLLILQERARRIINGIERRLLRDAQNPYELPHDVFLMYFRINQELAMDFTNILRPHLERERIYGLSPEIQVLVTINFLANGSYQTPVGNHYNFVISQPSTSRCIRKVIYLINIHLLRRWIKFPMTAEERIVARNKFVQAPQPFPGAIGAIDCTHINIIAPRVHEEAYVNHHGNHSLNVQAVSITLYNNFCICFTFYINYNI</sequence>
<dbReference type="Proteomes" id="UP000078542">
    <property type="component" value="Unassembled WGS sequence"/>
</dbReference>
<protein>
    <submittedName>
        <fullName evidence="1">Putative nuclease HARBI1</fullName>
    </submittedName>
</protein>
<accession>A0A151IDV1</accession>
<keyword evidence="2" id="KW-1185">Reference proteome</keyword>
<dbReference type="EMBL" id="KQ977910">
    <property type="protein sequence ID" value="KYM98834.1"/>
    <property type="molecule type" value="Genomic_DNA"/>
</dbReference>
<proteinExistence type="predicted"/>
<gene>
    <name evidence="1" type="ORF">ALC62_10445</name>
</gene>
<organism evidence="1 2">
    <name type="scientific">Cyphomyrmex costatus</name>
    <dbReference type="NCBI Taxonomy" id="456900"/>
    <lineage>
        <taxon>Eukaryota</taxon>
        <taxon>Metazoa</taxon>
        <taxon>Ecdysozoa</taxon>
        <taxon>Arthropoda</taxon>
        <taxon>Hexapoda</taxon>
        <taxon>Insecta</taxon>
        <taxon>Pterygota</taxon>
        <taxon>Neoptera</taxon>
        <taxon>Endopterygota</taxon>
        <taxon>Hymenoptera</taxon>
        <taxon>Apocrita</taxon>
        <taxon>Aculeata</taxon>
        <taxon>Formicoidea</taxon>
        <taxon>Formicidae</taxon>
        <taxon>Myrmicinae</taxon>
        <taxon>Cyphomyrmex</taxon>
    </lineage>
</organism>
<evidence type="ECO:0000313" key="1">
    <source>
        <dbReference type="EMBL" id="KYM98834.1"/>
    </source>
</evidence>
<reference evidence="1 2" key="1">
    <citation type="submission" date="2016-03" db="EMBL/GenBank/DDBJ databases">
        <title>Cyphomyrmex costatus WGS genome.</title>
        <authorList>
            <person name="Nygaard S."/>
            <person name="Hu H."/>
            <person name="Boomsma J."/>
            <person name="Zhang G."/>
        </authorList>
    </citation>
    <scope>NUCLEOTIDE SEQUENCE [LARGE SCALE GENOMIC DNA]</scope>
    <source>
        <strain evidence="1">MS0001</strain>
        <tissue evidence="1">Whole body</tissue>
    </source>
</reference>
<dbReference type="STRING" id="456900.A0A151IDV1"/>